<evidence type="ECO:0000313" key="1">
    <source>
        <dbReference type="EMBL" id="OGC63764.1"/>
    </source>
</evidence>
<organism evidence="1 2">
    <name type="scientific">candidate division WWE3 bacterium RIFOXYA2_FULL_46_9</name>
    <dbReference type="NCBI Taxonomy" id="1802636"/>
    <lineage>
        <taxon>Bacteria</taxon>
        <taxon>Katanobacteria</taxon>
    </lineage>
</organism>
<gene>
    <name evidence="1" type="ORF">A2264_02605</name>
</gene>
<protein>
    <submittedName>
        <fullName evidence="1">Uncharacterized protein</fullName>
    </submittedName>
</protein>
<dbReference type="AlphaFoldDB" id="A0A1F4W2W7"/>
<evidence type="ECO:0000313" key="2">
    <source>
        <dbReference type="Proteomes" id="UP000176614"/>
    </source>
</evidence>
<sequence>MDKKDIRLTLSDVQRLLTILLGKLAGPDGGSWLRALSKFLRKENPWEKPEIFKVIELGTFEDAKALRTALEQAGISIGTWASDILDKVKPAKAKKTVKLVVLSVGELGFPEDATATYTDICKAACAQGLDLCEAEVGPQLRLQYLDQPEGEALVVAMPPLVASDGDLLVSLVKRDGGEYRLNASYIFSGNRWSNSVRFVFVSPE</sequence>
<dbReference type="Proteomes" id="UP000176614">
    <property type="component" value="Unassembled WGS sequence"/>
</dbReference>
<accession>A0A1F4W2W7</accession>
<name>A0A1F4W2W7_UNCKA</name>
<comment type="caution">
    <text evidence="1">The sequence shown here is derived from an EMBL/GenBank/DDBJ whole genome shotgun (WGS) entry which is preliminary data.</text>
</comment>
<proteinExistence type="predicted"/>
<reference evidence="1 2" key="1">
    <citation type="journal article" date="2016" name="Nat. Commun.">
        <title>Thousands of microbial genomes shed light on interconnected biogeochemical processes in an aquifer system.</title>
        <authorList>
            <person name="Anantharaman K."/>
            <person name="Brown C.T."/>
            <person name="Hug L.A."/>
            <person name="Sharon I."/>
            <person name="Castelle C.J."/>
            <person name="Probst A.J."/>
            <person name="Thomas B.C."/>
            <person name="Singh A."/>
            <person name="Wilkins M.J."/>
            <person name="Karaoz U."/>
            <person name="Brodie E.L."/>
            <person name="Williams K.H."/>
            <person name="Hubbard S.S."/>
            <person name="Banfield J.F."/>
        </authorList>
    </citation>
    <scope>NUCLEOTIDE SEQUENCE [LARGE SCALE GENOMIC DNA]</scope>
</reference>
<dbReference type="EMBL" id="MEVT01000003">
    <property type="protein sequence ID" value="OGC63764.1"/>
    <property type="molecule type" value="Genomic_DNA"/>
</dbReference>